<dbReference type="RefSeq" id="WP_378298751.1">
    <property type="nucleotide sequence ID" value="NZ_JBHTJA010000022.1"/>
</dbReference>
<keyword evidence="2" id="KW-0732">Signal</keyword>
<keyword evidence="4" id="KW-1185">Reference proteome</keyword>
<name>A0ABW3EP19_9ACTN</name>
<accession>A0ABW3EP19</accession>
<evidence type="ECO:0000256" key="1">
    <source>
        <dbReference type="SAM" id="MobiDB-lite"/>
    </source>
</evidence>
<dbReference type="Proteomes" id="UP001596972">
    <property type="component" value="Unassembled WGS sequence"/>
</dbReference>
<organism evidence="3 4">
    <name type="scientific">Actinomadura sediminis</name>
    <dbReference type="NCBI Taxonomy" id="1038904"/>
    <lineage>
        <taxon>Bacteria</taxon>
        <taxon>Bacillati</taxon>
        <taxon>Actinomycetota</taxon>
        <taxon>Actinomycetes</taxon>
        <taxon>Streptosporangiales</taxon>
        <taxon>Thermomonosporaceae</taxon>
        <taxon>Actinomadura</taxon>
    </lineage>
</organism>
<feature type="region of interest" description="Disordered" evidence="1">
    <location>
        <begin position="23"/>
        <end position="46"/>
    </location>
</feature>
<feature type="compositionally biased region" description="Low complexity" evidence="1">
    <location>
        <begin position="23"/>
        <end position="33"/>
    </location>
</feature>
<feature type="signal peptide" evidence="2">
    <location>
        <begin position="1"/>
        <end position="24"/>
    </location>
</feature>
<gene>
    <name evidence="3" type="ORF">ACFQ11_14140</name>
</gene>
<comment type="caution">
    <text evidence="3">The sequence shown here is derived from an EMBL/GenBank/DDBJ whole genome shotgun (WGS) entry which is preliminary data.</text>
</comment>
<evidence type="ECO:0008006" key="5">
    <source>
        <dbReference type="Google" id="ProtNLM"/>
    </source>
</evidence>
<evidence type="ECO:0000256" key="2">
    <source>
        <dbReference type="SAM" id="SignalP"/>
    </source>
</evidence>
<dbReference type="PROSITE" id="PS51257">
    <property type="entry name" value="PROKAR_LIPOPROTEIN"/>
    <property type="match status" value="1"/>
</dbReference>
<feature type="compositionally biased region" description="Pro residues" evidence="1">
    <location>
        <begin position="34"/>
        <end position="44"/>
    </location>
</feature>
<protein>
    <recommendedName>
        <fullName evidence="5">Lipoprotein</fullName>
    </recommendedName>
</protein>
<evidence type="ECO:0000313" key="3">
    <source>
        <dbReference type="EMBL" id="MFD0901536.1"/>
    </source>
</evidence>
<proteinExistence type="predicted"/>
<reference evidence="4" key="1">
    <citation type="journal article" date="2019" name="Int. J. Syst. Evol. Microbiol.">
        <title>The Global Catalogue of Microorganisms (GCM) 10K type strain sequencing project: providing services to taxonomists for standard genome sequencing and annotation.</title>
        <authorList>
            <consortium name="The Broad Institute Genomics Platform"/>
            <consortium name="The Broad Institute Genome Sequencing Center for Infectious Disease"/>
            <person name="Wu L."/>
            <person name="Ma J."/>
        </authorList>
    </citation>
    <scope>NUCLEOTIDE SEQUENCE [LARGE SCALE GENOMIC DNA]</scope>
    <source>
        <strain evidence="4">JCM 31202</strain>
    </source>
</reference>
<feature type="chain" id="PRO_5047501732" description="Lipoprotein" evidence="2">
    <location>
        <begin position="25"/>
        <end position="156"/>
    </location>
</feature>
<dbReference type="EMBL" id="JBHTJA010000022">
    <property type="protein sequence ID" value="MFD0901536.1"/>
    <property type="molecule type" value="Genomic_DNA"/>
</dbReference>
<sequence>MTIARTGAAALAAVLALAGCSSSAEPPRAAEPAPSSPSPSPSPSPTSAFCLNLSTFQVGALAYRADVAREAEGNGPGMEELKRKAVLTLRTAEPMEASAPPDIAGDFRTAVEAIRTSSENLKPGKRVADVWKPVWNDESIAAFKAVDAYECAPGGG</sequence>
<evidence type="ECO:0000313" key="4">
    <source>
        <dbReference type="Proteomes" id="UP001596972"/>
    </source>
</evidence>